<dbReference type="SUPFAM" id="SSF49503">
    <property type="entry name" value="Cupredoxins"/>
    <property type="match status" value="3"/>
</dbReference>
<evidence type="ECO:0000256" key="2">
    <source>
        <dbReference type="ARBA" id="ARBA00001973"/>
    </source>
</evidence>
<reference evidence="16" key="1">
    <citation type="journal article" date="2019" name="Int. J. Syst. Evol. Microbiol.">
        <title>The Global Catalogue of Microorganisms (GCM) 10K type strain sequencing project: providing services to taxonomists for standard genome sequencing and annotation.</title>
        <authorList>
            <consortium name="The Broad Institute Genomics Platform"/>
            <consortium name="The Broad Institute Genome Sequencing Center for Infectious Disease"/>
            <person name="Wu L."/>
            <person name="Ma J."/>
        </authorList>
    </citation>
    <scope>NUCLEOTIDE SEQUENCE [LARGE SCALE GENOMIC DNA]</scope>
    <source>
        <strain evidence="16">JCM 15591</strain>
    </source>
</reference>
<evidence type="ECO:0000256" key="8">
    <source>
        <dbReference type="ARBA" id="ARBA00022737"/>
    </source>
</evidence>
<feature type="domain" description="Plastocyanin-like" evidence="13">
    <location>
        <begin position="169"/>
        <end position="279"/>
    </location>
</feature>
<comment type="catalytic activity">
    <reaction evidence="11">
        <text>nitric oxide + Fe(III)-[cytochrome c] + H2O = Fe(II)-[cytochrome c] + nitrite + 2 H(+)</text>
        <dbReference type="Rhea" id="RHEA:15233"/>
        <dbReference type="Rhea" id="RHEA-COMP:10350"/>
        <dbReference type="Rhea" id="RHEA-COMP:14399"/>
        <dbReference type="ChEBI" id="CHEBI:15377"/>
        <dbReference type="ChEBI" id="CHEBI:15378"/>
        <dbReference type="ChEBI" id="CHEBI:16301"/>
        <dbReference type="ChEBI" id="CHEBI:16480"/>
        <dbReference type="ChEBI" id="CHEBI:29033"/>
        <dbReference type="ChEBI" id="CHEBI:29034"/>
        <dbReference type="EC" id="1.7.2.1"/>
    </reaction>
</comment>
<dbReference type="Pfam" id="PF13473">
    <property type="entry name" value="Cupredoxin_1"/>
    <property type="match status" value="1"/>
</dbReference>
<protein>
    <recommendedName>
        <fullName evidence="6">Copper-containing nitrite reductase</fullName>
        <ecNumber evidence="5">1.7.2.1</ecNumber>
    </recommendedName>
</protein>
<accession>A0ABP4WAC3</accession>
<evidence type="ECO:0000256" key="1">
    <source>
        <dbReference type="ARBA" id="ARBA00001960"/>
    </source>
</evidence>
<dbReference type="EC" id="1.7.2.1" evidence="5"/>
<evidence type="ECO:0000256" key="7">
    <source>
        <dbReference type="ARBA" id="ARBA00022723"/>
    </source>
</evidence>
<keyword evidence="16" id="KW-1185">Reference proteome</keyword>
<evidence type="ECO:0000313" key="15">
    <source>
        <dbReference type="EMBL" id="GAA1750148.1"/>
    </source>
</evidence>
<dbReference type="InterPro" id="IPR008972">
    <property type="entry name" value="Cupredoxin"/>
</dbReference>
<feature type="domain" description="EfeO-type cupredoxin-like" evidence="14">
    <location>
        <begin position="23"/>
        <end position="89"/>
    </location>
</feature>
<dbReference type="RefSeq" id="WP_344062497.1">
    <property type="nucleotide sequence ID" value="NZ_BAAAPN010000021.1"/>
</dbReference>
<evidence type="ECO:0000256" key="4">
    <source>
        <dbReference type="ARBA" id="ARBA00011233"/>
    </source>
</evidence>
<dbReference type="PRINTS" id="PR00695">
    <property type="entry name" value="CUNO2RDTASE"/>
</dbReference>
<dbReference type="PANTHER" id="PTHR11709:SF394">
    <property type="entry name" value="FI03373P-RELATED"/>
    <property type="match status" value="1"/>
</dbReference>
<evidence type="ECO:0000256" key="5">
    <source>
        <dbReference type="ARBA" id="ARBA00011882"/>
    </source>
</evidence>
<evidence type="ECO:0000256" key="12">
    <source>
        <dbReference type="SAM" id="MobiDB-lite"/>
    </source>
</evidence>
<feature type="region of interest" description="Disordered" evidence="12">
    <location>
        <begin position="1"/>
        <end position="23"/>
    </location>
</feature>
<dbReference type="InterPro" id="IPR011707">
    <property type="entry name" value="Cu-oxidase-like_N"/>
</dbReference>
<dbReference type="InterPro" id="IPR028096">
    <property type="entry name" value="EfeO_Cupredoxin"/>
</dbReference>
<comment type="cofactor">
    <cofactor evidence="2">
        <name>Cu(2+)</name>
        <dbReference type="ChEBI" id="CHEBI:29036"/>
    </cofactor>
</comment>
<keyword evidence="9" id="KW-0560">Oxidoreductase</keyword>
<dbReference type="InterPro" id="IPR045087">
    <property type="entry name" value="Cu-oxidase_fam"/>
</dbReference>
<name>A0ABP4WAC3_9MICO</name>
<dbReference type="PANTHER" id="PTHR11709">
    <property type="entry name" value="MULTI-COPPER OXIDASE"/>
    <property type="match status" value="1"/>
</dbReference>
<evidence type="ECO:0000259" key="13">
    <source>
        <dbReference type="Pfam" id="PF07732"/>
    </source>
</evidence>
<evidence type="ECO:0000259" key="14">
    <source>
        <dbReference type="Pfam" id="PF13473"/>
    </source>
</evidence>
<dbReference type="CDD" id="cd04208">
    <property type="entry name" value="CuRO_2_CuNIR"/>
    <property type="match status" value="1"/>
</dbReference>
<dbReference type="Gene3D" id="2.60.40.420">
    <property type="entry name" value="Cupredoxins - blue copper proteins"/>
    <property type="match status" value="3"/>
</dbReference>
<gene>
    <name evidence="15" type="ORF">GCM10009810_08140</name>
</gene>
<proteinExistence type="inferred from homology"/>
<evidence type="ECO:0000256" key="11">
    <source>
        <dbReference type="ARBA" id="ARBA00049340"/>
    </source>
</evidence>
<evidence type="ECO:0000256" key="9">
    <source>
        <dbReference type="ARBA" id="ARBA00023002"/>
    </source>
</evidence>
<dbReference type="EMBL" id="BAAAPN010000021">
    <property type="protein sequence ID" value="GAA1750148.1"/>
    <property type="molecule type" value="Genomic_DNA"/>
</dbReference>
<keyword evidence="10" id="KW-0186">Copper</keyword>
<dbReference type="Pfam" id="PF07732">
    <property type="entry name" value="Cu-oxidase_3"/>
    <property type="match status" value="1"/>
</dbReference>
<comment type="similarity">
    <text evidence="3">Belongs to the multicopper oxidase family.</text>
</comment>
<comment type="caution">
    <text evidence="15">The sequence shown here is derived from an EMBL/GenBank/DDBJ whole genome shotgun (WGS) entry which is preliminary data.</text>
</comment>
<dbReference type="CDD" id="cd11020">
    <property type="entry name" value="CuRO_1_CuNIR"/>
    <property type="match status" value="1"/>
</dbReference>
<evidence type="ECO:0000313" key="16">
    <source>
        <dbReference type="Proteomes" id="UP001501475"/>
    </source>
</evidence>
<evidence type="ECO:0000256" key="3">
    <source>
        <dbReference type="ARBA" id="ARBA00010609"/>
    </source>
</evidence>
<comment type="cofactor">
    <cofactor evidence="1">
        <name>Cu(+)</name>
        <dbReference type="ChEBI" id="CHEBI:49552"/>
    </cofactor>
</comment>
<dbReference type="InterPro" id="IPR001287">
    <property type="entry name" value="NO2-reductase_Cu"/>
</dbReference>
<comment type="subunit">
    <text evidence="4">Homotrimer.</text>
</comment>
<dbReference type="Proteomes" id="UP001501475">
    <property type="component" value="Unassembled WGS sequence"/>
</dbReference>
<keyword evidence="8" id="KW-0677">Repeat</keyword>
<evidence type="ECO:0000256" key="10">
    <source>
        <dbReference type="ARBA" id="ARBA00023008"/>
    </source>
</evidence>
<organism evidence="15 16">
    <name type="scientific">Nostocoides vanveenii</name>
    <dbReference type="NCBI Taxonomy" id="330835"/>
    <lineage>
        <taxon>Bacteria</taxon>
        <taxon>Bacillati</taxon>
        <taxon>Actinomycetota</taxon>
        <taxon>Actinomycetes</taxon>
        <taxon>Micrococcales</taxon>
        <taxon>Intrasporangiaceae</taxon>
        <taxon>Nostocoides</taxon>
    </lineage>
</organism>
<evidence type="ECO:0000256" key="6">
    <source>
        <dbReference type="ARBA" id="ARBA00017290"/>
    </source>
</evidence>
<sequence length="434" mass="45772">MLVDPGAAGFPVTSTAPTGPQIAASGHTTTVRVTTKDMRFHPDTVAVPAGDRLVIEVANTDPETSHDLVLANGAKTRRLRPGTSQTLDAGVLAGSLDGWCSVVGHRQMGMRFTVRVIGGSASAHPASPSPTATTTPVDLHGTPGPDVRATDARLAPATKTTTHRVTLTVTEAELQVAPGVWQRRWPYNGTAPGPTLRGHLGDIFDITIVNDASMGHSIDFHAGSLAPDEPMRTIPPGATHRYTFTATHAGIWMYHCSTRPMSAHIAAGMHGVVIIDPPELTPVDREYVLVQSEVYLGPNHARGSASEVDAAKVTAETPDAVVFNAVTGQYDHHPLTARIGERVRFWVLDAGPNRPTSFHIVGGQFDTVYAEGAWLLRGAPGQPDAPGGAQVLALAPAQGGFVELTFPEAGHYPIVSHLMVDAERGAHAIMALTP</sequence>
<keyword evidence="7" id="KW-0479">Metal-binding</keyword>